<reference evidence="2 5" key="2">
    <citation type="submission" date="2019-07" db="EMBL/GenBank/DDBJ databases">
        <title>Genome Sequencing of Bacteroides fragilis.</title>
        <authorList>
            <person name="Pinto K.M."/>
            <person name="Ruoff K.L."/>
            <person name="Price C.E."/>
            <person name="Valls R.A."/>
            <person name="O'Toole G.A."/>
        </authorList>
    </citation>
    <scope>NUCLEOTIDE SEQUENCE [LARGE SCALE GENOMIC DNA]</scope>
    <source>
        <strain evidence="2 5">AD135F_3B</strain>
    </source>
</reference>
<gene>
    <name evidence="2" type="ORF">FSA03_02655</name>
    <name evidence="1" type="ORF">FSA06_02655</name>
    <name evidence="3" type="ORF">NXX45_13535</name>
</gene>
<evidence type="ECO:0000313" key="2">
    <source>
        <dbReference type="EMBL" id="TWV52508.1"/>
    </source>
</evidence>
<dbReference type="EMBL" id="VOHT01000001">
    <property type="protein sequence ID" value="TWV52508.1"/>
    <property type="molecule type" value="Genomic_DNA"/>
</dbReference>
<reference evidence="3" key="3">
    <citation type="submission" date="2022-08" db="EMBL/GenBank/DDBJ databases">
        <title>Genome Sequencing of Bacteroides fragilis Group Isolates with Nanopore Technology.</title>
        <authorList>
            <person name="Tisza M.J."/>
            <person name="Smith D."/>
            <person name="Dekker J.P."/>
        </authorList>
    </citation>
    <scope>NUCLEOTIDE SEQUENCE</scope>
    <source>
        <strain evidence="3">BFG-70</strain>
    </source>
</reference>
<evidence type="ECO:0000313" key="4">
    <source>
        <dbReference type="Proteomes" id="UP000315444"/>
    </source>
</evidence>
<dbReference type="Proteomes" id="UP000319026">
    <property type="component" value="Unassembled WGS sequence"/>
</dbReference>
<organism evidence="2 5">
    <name type="scientific">Bacteroides fragilis</name>
    <dbReference type="NCBI Taxonomy" id="817"/>
    <lineage>
        <taxon>Bacteria</taxon>
        <taxon>Pseudomonadati</taxon>
        <taxon>Bacteroidota</taxon>
        <taxon>Bacteroidia</taxon>
        <taxon>Bacteroidales</taxon>
        <taxon>Bacteroidaceae</taxon>
        <taxon>Bacteroides</taxon>
    </lineage>
</organism>
<dbReference type="Pfam" id="PF20453">
    <property type="entry name" value="DUF6707"/>
    <property type="match status" value="1"/>
</dbReference>
<dbReference type="EMBL" id="VOHV01000001">
    <property type="protein sequence ID" value="TWV44135.1"/>
    <property type="molecule type" value="Genomic_DNA"/>
</dbReference>
<dbReference type="Proteomes" id="UP000315444">
    <property type="component" value="Unassembled WGS sequence"/>
</dbReference>
<dbReference type="Proteomes" id="UP001060330">
    <property type="component" value="Chromosome"/>
</dbReference>
<evidence type="ECO:0000313" key="1">
    <source>
        <dbReference type="EMBL" id="TWV44135.1"/>
    </source>
</evidence>
<protein>
    <submittedName>
        <fullName evidence="2">Uncharacterized protein</fullName>
    </submittedName>
</protein>
<evidence type="ECO:0000313" key="5">
    <source>
        <dbReference type="Proteomes" id="UP000319026"/>
    </source>
</evidence>
<name>A0A5C6JSL8_BACFG</name>
<dbReference type="InterPro" id="IPR046553">
    <property type="entry name" value="DUF6707"/>
</dbReference>
<evidence type="ECO:0000313" key="3">
    <source>
        <dbReference type="EMBL" id="UVR54765.1"/>
    </source>
</evidence>
<dbReference type="RefSeq" id="WP_005837464.1">
    <property type="nucleotide sequence ID" value="NZ_JAHOMY010000003.1"/>
</dbReference>
<accession>A0A5C6JSL8</accession>
<reference evidence="1 4" key="1">
    <citation type="submission" date="2019-07" db="EMBL/GenBank/DDBJ databases">
        <title>Genome sequencing of Bacteroides fragilis.</title>
        <authorList>
            <person name="Galasyn E.V."/>
            <person name="Ruoff K.L."/>
            <person name="Price C.E."/>
            <person name="Valls R.A."/>
            <person name="O'Toole G.A."/>
        </authorList>
    </citation>
    <scope>NUCLEOTIDE SEQUENCE [LARGE SCALE GENOMIC DNA]</scope>
    <source>
        <strain evidence="1 4">AD135F_1B</strain>
    </source>
</reference>
<proteinExistence type="predicted"/>
<dbReference type="EMBL" id="CP103216">
    <property type="protein sequence ID" value="UVR54765.1"/>
    <property type="molecule type" value="Genomic_DNA"/>
</dbReference>
<sequence length="189" mass="22277">MMEHEFQIIMPELDVSGNKRLEKIKQKLIKKMSFNSSKDLTTLRDLFYWIYIYNYSEKFTQLYPLGLSLEFNGNRNLWTPCELILSLIYYASCQMANQENYAKLALDKIFATGKDMAVIKERCDGLFLINRERNVQLALEADNHVDLRDALYLELMELVAVYSFGGSEKYSLNRIKKRVDEIKRQLQTM</sequence>
<dbReference type="AlphaFoldDB" id="A0A5C6JSL8"/>